<name>A0AAE8YTS3_9CAUD</name>
<protein>
    <submittedName>
        <fullName evidence="2">Uncharacterized protein</fullName>
    </submittedName>
</protein>
<proteinExistence type="predicted"/>
<evidence type="ECO:0000313" key="2">
    <source>
        <dbReference type="EMBL" id="UGO50668.1"/>
    </source>
</evidence>
<accession>A0AAE8YTS3</accession>
<evidence type="ECO:0000313" key="3">
    <source>
        <dbReference type="Proteomes" id="UP000827460"/>
    </source>
</evidence>
<gene>
    <name evidence="2" type="ORF">SOPHRITA_77</name>
</gene>
<sequence>MKYIVQSLKLMGMLLVSIFLLFLPLGFADLVTTGSIGLGLGLGLVFVGMFFMITFMLWSIDYSDKKRGW</sequence>
<dbReference type="Proteomes" id="UP000827460">
    <property type="component" value="Segment"/>
</dbReference>
<keyword evidence="1" id="KW-0812">Transmembrane</keyword>
<keyword evidence="1" id="KW-0472">Membrane</keyword>
<reference evidence="2" key="1">
    <citation type="submission" date="2021-10" db="EMBL/GenBank/DDBJ databases">
        <authorList>
            <person name="Lavering E.D."/>
            <person name="James R."/>
            <person name="Fairholm J.D."/>
            <person name="Ogilvie B.H."/>
            <person name="Thurgood T.L."/>
            <person name="Robison R.A."/>
            <person name="Grose J.H."/>
        </authorList>
    </citation>
    <scope>NUCLEOTIDE SEQUENCE</scope>
</reference>
<keyword evidence="3" id="KW-1185">Reference proteome</keyword>
<keyword evidence="1" id="KW-1133">Transmembrane helix</keyword>
<organism evidence="2 3">
    <name type="scientific">Bacillus phage vB_BanS_Sophrita</name>
    <dbReference type="NCBI Taxonomy" id="2894790"/>
    <lineage>
        <taxon>Viruses</taxon>
        <taxon>Duplodnaviria</taxon>
        <taxon>Heunggongvirae</taxon>
        <taxon>Uroviricota</taxon>
        <taxon>Caudoviricetes</taxon>
        <taxon>Joanripponvirinae</taxon>
        <taxon>Sophritavirus</taxon>
        <taxon>Sophritavirus sophrita</taxon>
    </lineage>
</organism>
<dbReference type="EMBL" id="OK499991">
    <property type="protein sequence ID" value="UGO50668.1"/>
    <property type="molecule type" value="Genomic_DNA"/>
</dbReference>
<evidence type="ECO:0000256" key="1">
    <source>
        <dbReference type="SAM" id="Phobius"/>
    </source>
</evidence>
<feature type="transmembrane region" description="Helical" evidence="1">
    <location>
        <begin position="38"/>
        <end position="60"/>
    </location>
</feature>